<keyword evidence="2" id="KW-0732">Signal</keyword>
<reference evidence="4" key="2">
    <citation type="submission" date="2015-06" db="UniProtKB">
        <authorList>
            <consortium name="EnsemblMetazoa"/>
        </authorList>
    </citation>
    <scope>IDENTIFICATION</scope>
</reference>
<dbReference type="PANTHER" id="PTHR24253:SF176">
    <property type="entry name" value="CORIN, ISOFORM B"/>
    <property type="match status" value="1"/>
</dbReference>
<dbReference type="KEGG" id="tut:107365797"/>
<evidence type="ECO:0000256" key="2">
    <source>
        <dbReference type="SAM" id="SignalP"/>
    </source>
</evidence>
<feature type="domain" description="Peptidase S1" evidence="3">
    <location>
        <begin position="30"/>
        <end position="234"/>
    </location>
</feature>
<dbReference type="EMBL" id="CAEY01000286">
    <property type="status" value="NOT_ANNOTATED_CDS"/>
    <property type="molecule type" value="Genomic_DNA"/>
</dbReference>
<dbReference type="InterPro" id="IPR009003">
    <property type="entry name" value="Peptidase_S1_PA"/>
</dbReference>
<evidence type="ECO:0000313" key="4">
    <source>
        <dbReference type="EnsemblMetazoa" id="tetur16g03330.1"/>
    </source>
</evidence>
<organism evidence="4 5">
    <name type="scientific">Tetranychus urticae</name>
    <name type="common">Two-spotted spider mite</name>
    <dbReference type="NCBI Taxonomy" id="32264"/>
    <lineage>
        <taxon>Eukaryota</taxon>
        <taxon>Metazoa</taxon>
        <taxon>Ecdysozoa</taxon>
        <taxon>Arthropoda</taxon>
        <taxon>Chelicerata</taxon>
        <taxon>Arachnida</taxon>
        <taxon>Acari</taxon>
        <taxon>Acariformes</taxon>
        <taxon>Trombidiformes</taxon>
        <taxon>Prostigmata</taxon>
        <taxon>Eleutherengona</taxon>
        <taxon>Raphignathae</taxon>
        <taxon>Tetranychoidea</taxon>
        <taxon>Tetranychidae</taxon>
        <taxon>Tetranychus</taxon>
    </lineage>
</organism>
<dbReference type="GO" id="GO:0006508">
    <property type="term" value="P:proteolysis"/>
    <property type="evidence" value="ECO:0007669"/>
    <property type="project" value="InterPro"/>
</dbReference>
<protein>
    <recommendedName>
        <fullName evidence="3">Peptidase S1 domain-containing protein</fullName>
    </recommendedName>
</protein>
<dbReference type="PROSITE" id="PS50240">
    <property type="entry name" value="TRYPSIN_DOM"/>
    <property type="match status" value="1"/>
</dbReference>
<dbReference type="OrthoDB" id="160172at2759"/>
<dbReference type="GO" id="GO:0004252">
    <property type="term" value="F:serine-type endopeptidase activity"/>
    <property type="evidence" value="ECO:0007669"/>
    <property type="project" value="InterPro"/>
</dbReference>
<dbReference type="EnsemblMetazoa" id="tetur16g03330.1">
    <property type="protein sequence ID" value="tetur16g03330.1"/>
    <property type="gene ID" value="tetur16g03330"/>
</dbReference>
<dbReference type="HOGENOM" id="CLU_1148512_0_0_1"/>
<dbReference type="Pfam" id="PF00089">
    <property type="entry name" value="Trypsin"/>
    <property type="match status" value="1"/>
</dbReference>
<dbReference type="SUPFAM" id="SSF50494">
    <property type="entry name" value="Trypsin-like serine proteases"/>
    <property type="match status" value="1"/>
</dbReference>
<accession>T1KP40</accession>
<evidence type="ECO:0000313" key="5">
    <source>
        <dbReference type="Proteomes" id="UP000015104"/>
    </source>
</evidence>
<feature type="chain" id="PRO_5004591709" description="Peptidase S1 domain-containing protein" evidence="2">
    <location>
        <begin position="20"/>
        <end position="246"/>
    </location>
</feature>
<dbReference type="InterPro" id="IPR001254">
    <property type="entry name" value="Trypsin_dom"/>
</dbReference>
<reference evidence="5" key="1">
    <citation type="submission" date="2011-08" db="EMBL/GenBank/DDBJ databases">
        <authorList>
            <person name="Rombauts S."/>
        </authorList>
    </citation>
    <scope>NUCLEOTIDE SEQUENCE</scope>
    <source>
        <strain evidence="5">London</strain>
    </source>
</reference>
<keyword evidence="5" id="KW-1185">Reference proteome</keyword>
<evidence type="ECO:0000256" key="1">
    <source>
        <dbReference type="ARBA" id="ARBA00023157"/>
    </source>
</evidence>
<dbReference type="InterPro" id="IPR043504">
    <property type="entry name" value="Peptidase_S1_PA_chymotrypsin"/>
</dbReference>
<dbReference type="AlphaFoldDB" id="T1KP40"/>
<sequence>MSLTLFASIFVLLINQSFACDCGKAIDYTVLEKSTGLLSRFPWYVVIENENLKSCGAALIDDQHVAIAAHCVYGSKAATLKARLNDNSTKSVSSIWIDNLYNKNTGAFDFAVLTLASPVGSQFTPICLRDSPYMPMPATHLISPKAGKNVEDYPYNYPDNIPGYRCPSPATRTHLCIVNPGKVDNTCAEGPYMRGEVNTRFYLAGVTSRCFSSGKPDLFTDAKHYIKKMRELAPKGCWKDTYDYSR</sequence>
<dbReference type="Proteomes" id="UP000015104">
    <property type="component" value="Unassembled WGS sequence"/>
</dbReference>
<keyword evidence="1" id="KW-1015">Disulfide bond</keyword>
<gene>
    <name evidence="4" type="primary">107365797</name>
</gene>
<feature type="signal peptide" evidence="2">
    <location>
        <begin position="1"/>
        <end position="19"/>
    </location>
</feature>
<proteinExistence type="predicted"/>
<dbReference type="PANTHER" id="PTHR24253">
    <property type="entry name" value="TRANSMEMBRANE PROTEASE SERINE"/>
    <property type="match status" value="1"/>
</dbReference>
<evidence type="ECO:0000259" key="3">
    <source>
        <dbReference type="PROSITE" id="PS50240"/>
    </source>
</evidence>
<dbReference type="SMART" id="SM00020">
    <property type="entry name" value="Tryp_SPc"/>
    <property type="match status" value="1"/>
</dbReference>
<dbReference type="STRING" id="32264.T1KP40"/>
<name>T1KP40_TETUR</name>
<dbReference type="Gene3D" id="2.40.10.10">
    <property type="entry name" value="Trypsin-like serine proteases"/>
    <property type="match status" value="1"/>
</dbReference>